<keyword evidence="1" id="KW-0472">Membrane</keyword>
<feature type="transmembrane region" description="Helical" evidence="1">
    <location>
        <begin position="78"/>
        <end position="95"/>
    </location>
</feature>
<evidence type="ECO:0000313" key="4">
    <source>
        <dbReference type="Proteomes" id="UP001370590"/>
    </source>
</evidence>
<evidence type="ECO:0000313" key="3">
    <source>
        <dbReference type="EMBL" id="MEJ6400254.1"/>
    </source>
</evidence>
<dbReference type="RefSeq" id="WP_339960069.1">
    <property type="nucleotide sequence ID" value="NZ_JAWMWH010000001.1"/>
</dbReference>
<comment type="caution">
    <text evidence="3">The sequence shown here is derived from an EMBL/GenBank/DDBJ whole genome shotgun (WGS) entry which is preliminary data.</text>
</comment>
<dbReference type="InterPro" id="IPR001478">
    <property type="entry name" value="PDZ"/>
</dbReference>
<feature type="transmembrane region" description="Helical" evidence="1">
    <location>
        <begin position="115"/>
        <end position="134"/>
    </location>
</feature>
<reference evidence="3 4" key="1">
    <citation type="submission" date="2023-10" db="EMBL/GenBank/DDBJ databases">
        <title>Nicoliella lavandulae sp. nov. isolated from Lavandula angustifolia flowers.</title>
        <authorList>
            <person name="Alcantara C."/>
            <person name="Zuniga M."/>
            <person name="Landete J.M."/>
            <person name="Monedero V."/>
        </authorList>
    </citation>
    <scope>NUCLEOTIDE SEQUENCE [LARGE SCALE GENOMIC DNA]</scope>
    <source>
        <strain evidence="3 4">Es01</strain>
    </source>
</reference>
<dbReference type="InterPro" id="IPR036034">
    <property type="entry name" value="PDZ_sf"/>
</dbReference>
<organism evidence="3 4">
    <name type="scientific">Nicoliella lavandulae</name>
    <dbReference type="NCBI Taxonomy" id="3082954"/>
    <lineage>
        <taxon>Bacteria</taxon>
        <taxon>Bacillati</taxon>
        <taxon>Bacillota</taxon>
        <taxon>Bacilli</taxon>
        <taxon>Lactobacillales</taxon>
        <taxon>Lactobacillaceae</taxon>
        <taxon>Nicoliella</taxon>
    </lineage>
</organism>
<evidence type="ECO:0000259" key="2">
    <source>
        <dbReference type="PROSITE" id="PS50106"/>
    </source>
</evidence>
<feature type="transmembrane region" description="Helical" evidence="1">
    <location>
        <begin position="229"/>
        <end position="259"/>
    </location>
</feature>
<gene>
    <name evidence="3" type="ORF">R4146_03590</name>
</gene>
<feature type="transmembrane region" description="Helical" evidence="1">
    <location>
        <begin position="27"/>
        <end position="45"/>
    </location>
</feature>
<sequence length="363" mass="40958">MSKHRIQATRQHFHNAIYPQHFEIRQLWMNLLLFGVVGSIISFVVGPVVTIIWFAIYQCLLLINLVLIPGVFFSFESAAIAAGIAIWLNLTGYANHLIPSQLLNHYGLSASPAAAFNYVLLASFILFILGAIIAKDGGRYNIPVVSRNERKNRIAGYPFKTLNVIPLFMFIPGDWIHSTIPYWPVMMLNGHSLAFVVVPVSLGFQMTVFKSLPRWLFKQLGKRIMQLALIGILLMVVSLFLPIAALPSLLIMILGLWWLRMHFKAVDRNQADWYSEVIDGVRVIGIEPNTPAAKMQLAIGDVILTVNNQPVTNEDEFYRALLKQSTYCRMKVRNREGRLLITETAIFNNAPHEIGVVLFKGKS</sequence>
<accession>A0ABU8SKF3</accession>
<name>A0ABU8SKF3_9LACO</name>
<feature type="transmembrane region" description="Helical" evidence="1">
    <location>
        <begin position="191"/>
        <end position="209"/>
    </location>
</feature>
<protein>
    <submittedName>
        <fullName evidence="3">PDZ domain-containing protein</fullName>
    </submittedName>
</protein>
<evidence type="ECO:0000256" key="1">
    <source>
        <dbReference type="SAM" id="Phobius"/>
    </source>
</evidence>
<dbReference type="Pfam" id="PF13180">
    <property type="entry name" value="PDZ_2"/>
    <property type="match status" value="1"/>
</dbReference>
<dbReference type="Gene3D" id="2.30.42.10">
    <property type="match status" value="1"/>
</dbReference>
<keyword evidence="4" id="KW-1185">Reference proteome</keyword>
<feature type="transmembrane region" description="Helical" evidence="1">
    <location>
        <begin position="154"/>
        <end position="171"/>
    </location>
</feature>
<feature type="domain" description="PDZ" evidence="2">
    <location>
        <begin position="280"/>
        <end position="313"/>
    </location>
</feature>
<dbReference type="EMBL" id="JAWMWH010000001">
    <property type="protein sequence ID" value="MEJ6400254.1"/>
    <property type="molecule type" value="Genomic_DNA"/>
</dbReference>
<dbReference type="SMART" id="SM00228">
    <property type="entry name" value="PDZ"/>
    <property type="match status" value="1"/>
</dbReference>
<dbReference type="PROSITE" id="PS50106">
    <property type="entry name" value="PDZ"/>
    <property type="match status" value="1"/>
</dbReference>
<feature type="transmembrane region" description="Helical" evidence="1">
    <location>
        <begin position="51"/>
        <end position="71"/>
    </location>
</feature>
<keyword evidence="1" id="KW-1133">Transmembrane helix</keyword>
<dbReference type="Proteomes" id="UP001370590">
    <property type="component" value="Unassembled WGS sequence"/>
</dbReference>
<dbReference type="SUPFAM" id="SSF50156">
    <property type="entry name" value="PDZ domain-like"/>
    <property type="match status" value="1"/>
</dbReference>
<proteinExistence type="predicted"/>
<keyword evidence="1" id="KW-0812">Transmembrane</keyword>